<reference evidence="8 9" key="1">
    <citation type="submission" date="2019-03" db="EMBL/GenBank/DDBJ databases">
        <title>Genomic Encyclopedia of Type Strains, Phase IV (KMG-IV): sequencing the most valuable type-strain genomes for metagenomic binning, comparative biology and taxonomic classification.</title>
        <authorList>
            <person name="Goeker M."/>
        </authorList>
    </citation>
    <scope>NUCLEOTIDE SEQUENCE [LARGE SCALE GENOMIC DNA]</scope>
    <source>
        <strain evidence="8 9">DSM 22958</strain>
    </source>
</reference>
<evidence type="ECO:0000256" key="4">
    <source>
        <dbReference type="ARBA" id="ARBA00022989"/>
    </source>
</evidence>
<comment type="similarity">
    <text evidence="2">Belongs to the EamA transporter family.</text>
</comment>
<dbReference type="PANTHER" id="PTHR32322">
    <property type="entry name" value="INNER MEMBRANE TRANSPORTER"/>
    <property type="match status" value="1"/>
</dbReference>
<organism evidence="8 9">
    <name type="scientific">Camelimonas lactis</name>
    <dbReference type="NCBI Taxonomy" id="659006"/>
    <lineage>
        <taxon>Bacteria</taxon>
        <taxon>Pseudomonadati</taxon>
        <taxon>Pseudomonadota</taxon>
        <taxon>Alphaproteobacteria</taxon>
        <taxon>Hyphomicrobiales</taxon>
        <taxon>Chelatococcaceae</taxon>
        <taxon>Camelimonas</taxon>
    </lineage>
</organism>
<feature type="transmembrane region" description="Helical" evidence="6">
    <location>
        <begin position="33"/>
        <end position="54"/>
    </location>
</feature>
<accession>A0A4R2GZD8</accession>
<dbReference type="GO" id="GO:0016020">
    <property type="term" value="C:membrane"/>
    <property type="evidence" value="ECO:0007669"/>
    <property type="project" value="UniProtKB-SubCell"/>
</dbReference>
<feature type="transmembrane region" description="Helical" evidence="6">
    <location>
        <begin position="61"/>
        <end position="82"/>
    </location>
</feature>
<dbReference type="InterPro" id="IPR050638">
    <property type="entry name" value="AA-Vitamin_Transporters"/>
</dbReference>
<dbReference type="InterPro" id="IPR037185">
    <property type="entry name" value="EmrE-like"/>
</dbReference>
<protein>
    <submittedName>
        <fullName evidence="8">Putative membrane protein</fullName>
    </submittedName>
</protein>
<keyword evidence="9" id="KW-1185">Reference proteome</keyword>
<proteinExistence type="inferred from homology"/>
<sequence>MNIRDFVLLVLICLAWAFSTVLSKVVISELNAPPLFYAAARFTVVALVCAPWLFPAPKPLWRVMVVGLCMGAGSFALVFIGLETATPSATAIVSQLGVPITTILSVIVLGEVIGWRRRLGILLAFTGTMLVMWDPRGVSASTGLAFVAAAAVCSSVGAIMMRQMSKVRPLQFQAWVGLVSAVPLALGTLLLEEQVLPRAINGGWMLFFAVMFAALVVSVCAHTTYYGLIKKYEASLIAPLTLMCPLFTIALGMAMTGDRLTVGTVLGSSIALGGVLLIAVRRNSKLPISRTAAATR</sequence>
<feature type="transmembrane region" description="Helical" evidence="6">
    <location>
        <begin position="172"/>
        <end position="191"/>
    </location>
</feature>
<evidence type="ECO:0000256" key="1">
    <source>
        <dbReference type="ARBA" id="ARBA00004141"/>
    </source>
</evidence>
<feature type="transmembrane region" description="Helical" evidence="6">
    <location>
        <begin position="260"/>
        <end position="280"/>
    </location>
</feature>
<feature type="transmembrane region" description="Helical" evidence="6">
    <location>
        <begin position="88"/>
        <end position="110"/>
    </location>
</feature>
<evidence type="ECO:0000256" key="2">
    <source>
        <dbReference type="ARBA" id="ARBA00007362"/>
    </source>
</evidence>
<dbReference type="SUPFAM" id="SSF103481">
    <property type="entry name" value="Multidrug resistance efflux transporter EmrE"/>
    <property type="match status" value="2"/>
</dbReference>
<keyword evidence="3 6" id="KW-0812">Transmembrane</keyword>
<evidence type="ECO:0000313" key="8">
    <source>
        <dbReference type="EMBL" id="TCO16056.1"/>
    </source>
</evidence>
<comment type="subcellular location">
    <subcellularLocation>
        <location evidence="1">Membrane</location>
        <topology evidence="1">Multi-pass membrane protein</topology>
    </subcellularLocation>
</comment>
<evidence type="ECO:0000313" key="9">
    <source>
        <dbReference type="Proteomes" id="UP000294881"/>
    </source>
</evidence>
<dbReference type="PANTHER" id="PTHR32322:SF2">
    <property type="entry name" value="EAMA DOMAIN-CONTAINING PROTEIN"/>
    <property type="match status" value="1"/>
</dbReference>
<feature type="transmembrane region" description="Helical" evidence="6">
    <location>
        <begin position="139"/>
        <end position="160"/>
    </location>
</feature>
<dbReference type="EMBL" id="SLWL01000001">
    <property type="protein sequence ID" value="TCO16056.1"/>
    <property type="molecule type" value="Genomic_DNA"/>
</dbReference>
<comment type="caution">
    <text evidence="8">The sequence shown here is derived from an EMBL/GenBank/DDBJ whole genome shotgun (WGS) entry which is preliminary data.</text>
</comment>
<dbReference type="OrthoDB" id="7158585at2"/>
<evidence type="ECO:0000259" key="7">
    <source>
        <dbReference type="Pfam" id="PF00892"/>
    </source>
</evidence>
<feature type="transmembrane region" description="Helical" evidence="6">
    <location>
        <begin position="117"/>
        <end position="133"/>
    </location>
</feature>
<dbReference type="Proteomes" id="UP000294881">
    <property type="component" value="Unassembled WGS sequence"/>
</dbReference>
<gene>
    <name evidence="8" type="ORF">EV666_101306</name>
</gene>
<feature type="domain" description="EamA" evidence="7">
    <location>
        <begin position="7"/>
        <end position="132"/>
    </location>
</feature>
<dbReference type="Pfam" id="PF00892">
    <property type="entry name" value="EamA"/>
    <property type="match status" value="2"/>
</dbReference>
<keyword evidence="4 6" id="KW-1133">Transmembrane helix</keyword>
<evidence type="ECO:0000256" key="5">
    <source>
        <dbReference type="ARBA" id="ARBA00023136"/>
    </source>
</evidence>
<keyword evidence="5 6" id="KW-0472">Membrane</keyword>
<dbReference type="InterPro" id="IPR000620">
    <property type="entry name" value="EamA_dom"/>
</dbReference>
<feature type="transmembrane region" description="Helical" evidence="6">
    <location>
        <begin position="236"/>
        <end position="254"/>
    </location>
</feature>
<name>A0A4R2GZD8_9HYPH</name>
<evidence type="ECO:0000256" key="6">
    <source>
        <dbReference type="SAM" id="Phobius"/>
    </source>
</evidence>
<dbReference type="RefSeq" id="WP_132001945.1">
    <property type="nucleotide sequence ID" value="NZ_JBHUNN010000002.1"/>
</dbReference>
<dbReference type="AlphaFoldDB" id="A0A4R2GZD8"/>
<feature type="domain" description="EamA" evidence="7">
    <location>
        <begin position="142"/>
        <end position="279"/>
    </location>
</feature>
<feature type="transmembrane region" description="Helical" evidence="6">
    <location>
        <begin position="203"/>
        <end position="229"/>
    </location>
</feature>
<evidence type="ECO:0000256" key="3">
    <source>
        <dbReference type="ARBA" id="ARBA00022692"/>
    </source>
</evidence>